<dbReference type="GO" id="GO:0000981">
    <property type="term" value="F:DNA-binding transcription factor activity, RNA polymerase II-specific"/>
    <property type="evidence" value="ECO:0007669"/>
    <property type="project" value="TreeGrafter"/>
</dbReference>
<dbReference type="InterPro" id="IPR036236">
    <property type="entry name" value="Znf_C2H2_sf"/>
</dbReference>
<dbReference type="OrthoDB" id="8117402at2759"/>
<evidence type="ECO:0000256" key="1">
    <source>
        <dbReference type="ARBA" id="ARBA00004123"/>
    </source>
</evidence>
<evidence type="ECO:0000256" key="2">
    <source>
        <dbReference type="ARBA" id="ARBA00022723"/>
    </source>
</evidence>
<feature type="domain" description="C2H2-type" evidence="8">
    <location>
        <begin position="244"/>
        <end position="269"/>
    </location>
</feature>
<keyword evidence="10" id="KW-1185">Reference proteome</keyword>
<gene>
    <name evidence="9" type="ORF">TCAL_07958</name>
</gene>
<comment type="subcellular location">
    <subcellularLocation>
        <location evidence="1">Nucleus</location>
    </subcellularLocation>
</comment>
<feature type="domain" description="C2H2-type" evidence="8">
    <location>
        <begin position="135"/>
        <end position="162"/>
    </location>
</feature>
<feature type="domain" description="C2H2-type" evidence="8">
    <location>
        <begin position="165"/>
        <end position="192"/>
    </location>
</feature>
<evidence type="ECO:0000256" key="7">
    <source>
        <dbReference type="PROSITE-ProRule" id="PRU00042"/>
    </source>
</evidence>
<keyword evidence="6" id="KW-0539">Nucleus</keyword>
<dbReference type="Proteomes" id="UP000318571">
    <property type="component" value="Chromosome 10"/>
</dbReference>
<proteinExistence type="predicted"/>
<accession>A0A553NDW4</accession>
<protein>
    <recommendedName>
        <fullName evidence="8">C2H2-type domain-containing protein</fullName>
    </recommendedName>
</protein>
<evidence type="ECO:0000256" key="5">
    <source>
        <dbReference type="ARBA" id="ARBA00022833"/>
    </source>
</evidence>
<keyword evidence="2" id="KW-0479">Metal-binding</keyword>
<dbReference type="GO" id="GO:0005634">
    <property type="term" value="C:nucleus"/>
    <property type="evidence" value="ECO:0007669"/>
    <property type="project" value="UniProtKB-SubCell"/>
</dbReference>
<evidence type="ECO:0000313" key="10">
    <source>
        <dbReference type="Proteomes" id="UP000318571"/>
    </source>
</evidence>
<evidence type="ECO:0000256" key="6">
    <source>
        <dbReference type="ARBA" id="ARBA00023242"/>
    </source>
</evidence>
<keyword evidence="5" id="KW-0862">Zinc</keyword>
<dbReference type="SMART" id="SM00355">
    <property type="entry name" value="ZnF_C2H2"/>
    <property type="match status" value="6"/>
</dbReference>
<name>A0A553NDW4_TIGCA</name>
<dbReference type="PROSITE" id="PS50157">
    <property type="entry name" value="ZINC_FINGER_C2H2_2"/>
    <property type="match status" value="5"/>
</dbReference>
<dbReference type="GO" id="GO:0008270">
    <property type="term" value="F:zinc ion binding"/>
    <property type="evidence" value="ECO:0007669"/>
    <property type="project" value="UniProtKB-KW"/>
</dbReference>
<dbReference type="STRING" id="6832.A0A553NDW4"/>
<dbReference type="AlphaFoldDB" id="A0A553NDW4"/>
<dbReference type="Gene3D" id="3.30.160.60">
    <property type="entry name" value="Classic Zinc Finger"/>
    <property type="match status" value="4"/>
</dbReference>
<evidence type="ECO:0000259" key="8">
    <source>
        <dbReference type="PROSITE" id="PS50157"/>
    </source>
</evidence>
<feature type="domain" description="C2H2-type" evidence="8">
    <location>
        <begin position="91"/>
        <end position="113"/>
    </location>
</feature>
<dbReference type="PANTHER" id="PTHR24394:SF29">
    <property type="entry name" value="MYONEURIN"/>
    <property type="match status" value="1"/>
</dbReference>
<dbReference type="InterPro" id="IPR013087">
    <property type="entry name" value="Znf_C2H2_type"/>
</dbReference>
<evidence type="ECO:0000256" key="3">
    <source>
        <dbReference type="ARBA" id="ARBA00022737"/>
    </source>
</evidence>
<dbReference type="EMBL" id="VCGU01000458">
    <property type="protein sequence ID" value="TRY63646.1"/>
    <property type="molecule type" value="Genomic_DNA"/>
</dbReference>
<dbReference type="Pfam" id="PF00096">
    <property type="entry name" value="zf-C2H2"/>
    <property type="match status" value="4"/>
</dbReference>
<reference evidence="9 10" key="1">
    <citation type="journal article" date="2018" name="Nat. Ecol. Evol.">
        <title>Genomic signatures of mitonuclear coevolution across populations of Tigriopus californicus.</title>
        <authorList>
            <person name="Barreto F.S."/>
            <person name="Watson E.T."/>
            <person name="Lima T.G."/>
            <person name="Willett C.S."/>
            <person name="Edmands S."/>
            <person name="Li W."/>
            <person name="Burton R.S."/>
        </authorList>
    </citation>
    <scope>NUCLEOTIDE SEQUENCE [LARGE SCALE GENOMIC DNA]</scope>
    <source>
        <strain evidence="9 10">San Diego</strain>
    </source>
</reference>
<keyword evidence="3" id="KW-0677">Repeat</keyword>
<keyword evidence="4 7" id="KW-0863">Zinc-finger</keyword>
<evidence type="ECO:0000313" key="9">
    <source>
        <dbReference type="EMBL" id="TRY63646.1"/>
    </source>
</evidence>
<comment type="caution">
    <text evidence="9">The sequence shown here is derived from an EMBL/GenBank/DDBJ whole genome shotgun (WGS) entry which is preliminary data.</text>
</comment>
<dbReference type="PROSITE" id="PS00028">
    <property type="entry name" value="ZINC_FINGER_C2H2_1"/>
    <property type="match status" value="6"/>
</dbReference>
<sequence length="269" mass="30999">MDFSRFLEVIFVEGDETLPNVHRPSTKRPMGPPRPPLTCSVTIEPVPEGGKPVAVIQCPACRHTLKSSEALEVHRRTFHADYSDLSQSIAYPCQECDMTFPRKVLLDEHMICHIRVPLEPSSLDLEQSPQERKSFQCPVCSKRFQTNRLLKQHGKIHDENRVRSHKCPECSSAFFVKYKLARHMKLHKNEVVFKDISKVHQTCGTSGTDWTNVFPCSLCAKTFKSRRLLRAHKAIHAKIRVRSHVCALCSRGFYVKHKLERHLKIHDEK</sequence>
<feature type="domain" description="C2H2-type" evidence="8">
    <location>
        <begin position="214"/>
        <end position="241"/>
    </location>
</feature>
<evidence type="ECO:0000256" key="4">
    <source>
        <dbReference type="ARBA" id="ARBA00022771"/>
    </source>
</evidence>
<dbReference type="PANTHER" id="PTHR24394">
    <property type="entry name" value="ZINC FINGER PROTEIN"/>
    <property type="match status" value="1"/>
</dbReference>
<organism evidence="9 10">
    <name type="scientific">Tigriopus californicus</name>
    <name type="common">Marine copepod</name>
    <dbReference type="NCBI Taxonomy" id="6832"/>
    <lineage>
        <taxon>Eukaryota</taxon>
        <taxon>Metazoa</taxon>
        <taxon>Ecdysozoa</taxon>
        <taxon>Arthropoda</taxon>
        <taxon>Crustacea</taxon>
        <taxon>Multicrustacea</taxon>
        <taxon>Hexanauplia</taxon>
        <taxon>Copepoda</taxon>
        <taxon>Harpacticoida</taxon>
        <taxon>Harpacticidae</taxon>
        <taxon>Tigriopus</taxon>
    </lineage>
</organism>
<dbReference type="SUPFAM" id="SSF57667">
    <property type="entry name" value="beta-beta-alpha zinc fingers"/>
    <property type="match status" value="3"/>
</dbReference>